<dbReference type="Proteomes" id="UP000068243">
    <property type="component" value="Unassembled WGS sequence"/>
</dbReference>
<comment type="caution">
    <text evidence="2">The sequence shown here is derived from an EMBL/GenBank/DDBJ whole genome shotgun (WGS) entry which is preliminary data.</text>
</comment>
<organism evidence="2 3">
    <name type="scientific">Aspergillus niger</name>
    <dbReference type="NCBI Taxonomy" id="5061"/>
    <lineage>
        <taxon>Eukaryota</taxon>
        <taxon>Fungi</taxon>
        <taxon>Dikarya</taxon>
        <taxon>Ascomycota</taxon>
        <taxon>Pezizomycotina</taxon>
        <taxon>Eurotiomycetes</taxon>
        <taxon>Eurotiomycetidae</taxon>
        <taxon>Eurotiales</taxon>
        <taxon>Aspergillaceae</taxon>
        <taxon>Aspergillus</taxon>
        <taxon>Aspergillus subgen. Circumdati</taxon>
    </lineage>
</organism>
<name>A0A117DUX1_ASPNG</name>
<dbReference type="VEuPathDB" id="FungiDB:An01g07770"/>
<dbReference type="EMBL" id="BCMY01000001">
    <property type="protein sequence ID" value="GAQ34058.1"/>
    <property type="molecule type" value="Genomic_DNA"/>
</dbReference>
<protein>
    <submittedName>
        <fullName evidence="2">Similar to An01g07770</fullName>
    </submittedName>
</protein>
<feature type="signal peptide" evidence="1">
    <location>
        <begin position="1"/>
        <end position="18"/>
    </location>
</feature>
<dbReference type="OMA" id="SICSRDA"/>
<feature type="chain" id="PRO_5007147673" evidence="1">
    <location>
        <begin position="19"/>
        <end position="259"/>
    </location>
</feature>
<dbReference type="VEuPathDB" id="FungiDB:ASPNIDRAFT2_1162508"/>
<reference evidence="3" key="1">
    <citation type="journal article" date="2016" name="Genome Announc.">
        <title>Draft genome sequence of Aspergillus niger strain An76.</title>
        <authorList>
            <person name="Gong W."/>
            <person name="Cheng Z."/>
            <person name="Zhang H."/>
            <person name="Liu L."/>
            <person name="Gao P."/>
            <person name="Wang L."/>
        </authorList>
    </citation>
    <scope>NUCLEOTIDE SEQUENCE [LARGE SCALE GENOMIC DNA]</scope>
    <source>
        <strain evidence="3">An76</strain>
    </source>
</reference>
<gene>
    <name evidence="2" type="ORF">ABL_00494</name>
</gene>
<proteinExistence type="predicted"/>
<dbReference type="AlphaFoldDB" id="A0A117DUX1"/>
<evidence type="ECO:0000313" key="2">
    <source>
        <dbReference type="EMBL" id="GAQ34058.1"/>
    </source>
</evidence>
<sequence length="259" mass="26782">MKLFGWISAAFLASTVLSLETTPAPSIDTIPFYSPRNADSGRRAFEVLQLLRKRSDNCPSGYDSCTNLGYSDICCADGSRCTRDAADNVACCPTGASCTGTLSETGNSGGGTTSSFRFPQTATATQTTDGTSVTLTGSTIAGAYPFVNIPTSFANARVCTSYYSLCQSEYTGCLSQLGGGYAVTVAAEGGGVTRAGGGASAAISTCSSLSMEACHGLSIGYCGSYSTDVYENRGTMPRRSSSLEDLFFGMFIGLAGMFL</sequence>
<dbReference type="PaxDb" id="5061-CADANGAP00000753"/>
<dbReference type="PANTHER" id="PTHR39599">
    <property type="entry name" value="GPI-ANCHORED PROTEIN (EUROFUNG)-RELATED-RELATED"/>
    <property type="match status" value="1"/>
</dbReference>
<dbReference type="VEuPathDB" id="FungiDB:M747DRAFT_94431"/>
<dbReference type="OrthoDB" id="5410926at2759"/>
<accession>A0A117DUX1</accession>
<evidence type="ECO:0000256" key="1">
    <source>
        <dbReference type="SAM" id="SignalP"/>
    </source>
</evidence>
<dbReference type="PANTHER" id="PTHR39599:SF1">
    <property type="entry name" value="GPI-ANCHORED PROTEIN (EUROFUNG)"/>
    <property type="match status" value="1"/>
</dbReference>
<evidence type="ECO:0000313" key="3">
    <source>
        <dbReference type="Proteomes" id="UP000068243"/>
    </source>
</evidence>
<keyword evidence="1" id="KW-0732">Signal</keyword>